<dbReference type="AlphaFoldDB" id="A0AAD3RNT8"/>
<gene>
    <name evidence="1" type="ORF">AKAME5_002657400</name>
</gene>
<dbReference type="Proteomes" id="UP001279410">
    <property type="component" value="Unassembled WGS sequence"/>
</dbReference>
<organism evidence="1 2">
    <name type="scientific">Lates japonicus</name>
    <name type="common">Japanese lates</name>
    <dbReference type="NCBI Taxonomy" id="270547"/>
    <lineage>
        <taxon>Eukaryota</taxon>
        <taxon>Metazoa</taxon>
        <taxon>Chordata</taxon>
        <taxon>Craniata</taxon>
        <taxon>Vertebrata</taxon>
        <taxon>Euteleostomi</taxon>
        <taxon>Actinopterygii</taxon>
        <taxon>Neopterygii</taxon>
        <taxon>Teleostei</taxon>
        <taxon>Neoteleostei</taxon>
        <taxon>Acanthomorphata</taxon>
        <taxon>Carangaria</taxon>
        <taxon>Carangaria incertae sedis</taxon>
        <taxon>Centropomidae</taxon>
        <taxon>Lates</taxon>
    </lineage>
</organism>
<reference evidence="1" key="1">
    <citation type="submission" date="2022-08" db="EMBL/GenBank/DDBJ databases">
        <title>Genome sequencing of akame (Lates japonicus).</title>
        <authorList>
            <person name="Hashiguchi Y."/>
            <person name="Takahashi H."/>
        </authorList>
    </citation>
    <scope>NUCLEOTIDE SEQUENCE</scope>
    <source>
        <strain evidence="1">Kochi</strain>
    </source>
</reference>
<proteinExistence type="predicted"/>
<evidence type="ECO:0000313" key="2">
    <source>
        <dbReference type="Proteomes" id="UP001279410"/>
    </source>
</evidence>
<accession>A0AAD3RNT8</accession>
<protein>
    <submittedName>
        <fullName evidence="1">SH2 domain-containing protein 3C-like isoform X1</fullName>
    </submittedName>
</protein>
<evidence type="ECO:0000313" key="1">
    <source>
        <dbReference type="EMBL" id="GLD75241.1"/>
    </source>
</evidence>
<sequence>MPFKFSKEKFCWSLAETQRKQLEEELKLSCTDSQSSRQATLSTSHWEQKTLHFLIRKSVVSPVRCTPVRHSLEGEAFDSSPLFTST</sequence>
<comment type="caution">
    <text evidence="1">The sequence shown here is derived from an EMBL/GenBank/DDBJ whole genome shotgun (WGS) entry which is preliminary data.</text>
</comment>
<name>A0AAD3RNT8_LATJO</name>
<dbReference type="EMBL" id="BRZM01002801">
    <property type="protein sequence ID" value="GLD75241.1"/>
    <property type="molecule type" value="Genomic_DNA"/>
</dbReference>
<keyword evidence="2" id="KW-1185">Reference proteome</keyword>